<comment type="caution">
    <text evidence="1">The sequence shown here is derived from an EMBL/GenBank/DDBJ whole genome shotgun (WGS) entry which is preliminary data.</text>
</comment>
<evidence type="ECO:0000313" key="1">
    <source>
        <dbReference type="EMBL" id="KAG9484262.1"/>
    </source>
</evidence>
<protein>
    <recommendedName>
        <fullName evidence="3">SCAN domain-containing protein 3</fullName>
    </recommendedName>
</protein>
<proteinExistence type="predicted"/>
<sequence length="443" mass="50698">MAEKKKYRQYLNEYWKYRFILSPANGQLPLCLVCKKAFSNEAVKLSILSDHLAKMHSDKVVSLLISQCGKSHTIGEAFVLLPVKEIVSTMLGPAACAMVKSIPLSNDTISRRIHEMAADVEETPLDVLKNTEFVMQIDESTVRDNEALLLASVHNEEVVEELLVEEFFQEKSIPLTNCVPLTTDGAASIIGQYRRFIADLKSAIPGIMAVHCVIHRQHLVAEHLFERLHDSLRYVINVVNKIKAYSLNEHLFCNLCQGHDEEFKRLLHTKVRWLSRGKCLRCFYILFDTVVEFLQPIDPSLCDAIELRRLDVAYFADIFDKLNKSPQEIAREDGDKLQDADLDFFCSHLKQAKEDMQTRFHDLCTLEIPTQLGTQFSEAQAHFQQCGYECFWMKRGFSMVQQLLTKARNKLQICVRGDLRLRLPKMEPDNATLVLSHLAQGSH</sequence>
<dbReference type="PANTHER" id="PTHR45913">
    <property type="entry name" value="EPM2A-INTERACTING PROTEIN 1"/>
    <property type="match status" value="1"/>
</dbReference>
<dbReference type="OrthoDB" id="10060419at2759"/>
<evidence type="ECO:0008006" key="3">
    <source>
        <dbReference type="Google" id="ProtNLM"/>
    </source>
</evidence>
<dbReference type="PANTHER" id="PTHR45913:SF22">
    <property type="entry name" value="SCAN BOX DOMAIN-CONTAINING PROTEIN"/>
    <property type="match status" value="1"/>
</dbReference>
<name>A0A8J6FA08_ELECQ</name>
<dbReference type="Proteomes" id="UP000770717">
    <property type="component" value="Unassembled WGS sequence"/>
</dbReference>
<accession>A0A8J6FA08</accession>
<gene>
    <name evidence="1" type="ORF">GDO78_009921</name>
</gene>
<keyword evidence="2" id="KW-1185">Reference proteome</keyword>
<organism evidence="1 2">
    <name type="scientific">Eleutherodactylus coqui</name>
    <name type="common">Puerto Rican coqui</name>
    <dbReference type="NCBI Taxonomy" id="57060"/>
    <lineage>
        <taxon>Eukaryota</taxon>
        <taxon>Metazoa</taxon>
        <taxon>Chordata</taxon>
        <taxon>Craniata</taxon>
        <taxon>Vertebrata</taxon>
        <taxon>Euteleostomi</taxon>
        <taxon>Amphibia</taxon>
        <taxon>Batrachia</taxon>
        <taxon>Anura</taxon>
        <taxon>Neobatrachia</taxon>
        <taxon>Hyloidea</taxon>
        <taxon>Eleutherodactylidae</taxon>
        <taxon>Eleutherodactylinae</taxon>
        <taxon>Eleutherodactylus</taxon>
        <taxon>Eleutherodactylus</taxon>
    </lineage>
</organism>
<dbReference type="AlphaFoldDB" id="A0A8J6FA08"/>
<evidence type="ECO:0000313" key="2">
    <source>
        <dbReference type="Proteomes" id="UP000770717"/>
    </source>
</evidence>
<dbReference type="EMBL" id="WNTK01000005">
    <property type="protein sequence ID" value="KAG9484262.1"/>
    <property type="molecule type" value="Genomic_DNA"/>
</dbReference>
<reference evidence="1" key="1">
    <citation type="thesis" date="2020" institute="ProQuest LLC" country="789 East Eisenhower Parkway, Ann Arbor, MI, USA">
        <title>Comparative Genomics and Chromosome Evolution.</title>
        <authorList>
            <person name="Mudd A.B."/>
        </authorList>
    </citation>
    <scope>NUCLEOTIDE SEQUENCE</scope>
    <source>
        <strain evidence="1">HN-11 Male</strain>
        <tissue evidence="1">Kidney and liver</tissue>
    </source>
</reference>